<evidence type="ECO:0000256" key="2">
    <source>
        <dbReference type="SAM" id="Phobius"/>
    </source>
</evidence>
<keyword evidence="4" id="KW-1185">Reference proteome</keyword>
<feature type="compositionally biased region" description="Basic residues" evidence="1">
    <location>
        <begin position="64"/>
        <end position="75"/>
    </location>
</feature>
<keyword evidence="2" id="KW-0812">Transmembrane</keyword>
<sequence length="161" mass="17903">MTRRFIATVVSAAIAVAVIGNTPARADEALARALAAVVGIAVVGAVIQNRLEDDRKDKQANRVTHTRSGVHHSNARYRDHGIKRANPRHTNRRLLPGDCLRSFNTGYARYRVFGKTCLEQKYGATRQLPQACKVQFRTNSKNRVGYGARCLRRAGYQLARS</sequence>
<evidence type="ECO:0000313" key="3">
    <source>
        <dbReference type="EMBL" id="ABG30025.1"/>
    </source>
</evidence>
<dbReference type="KEGG" id="rde:RD1_0301"/>
<dbReference type="eggNOG" id="ENOG50331MH">
    <property type="taxonomic scope" value="Bacteria"/>
</dbReference>
<keyword evidence="2" id="KW-0472">Membrane</keyword>
<dbReference type="Proteomes" id="UP000007029">
    <property type="component" value="Chromosome"/>
</dbReference>
<dbReference type="HOGENOM" id="CLU_121962_0_0_5"/>
<dbReference type="AlphaFoldDB" id="Q16DB8"/>
<reference evidence="3 4" key="1">
    <citation type="journal article" date="2007" name="J. Bacteriol.">
        <title>The complete genome sequence of Roseobacter denitrificans reveals a mixotrophic rather than photosynthetic metabolism.</title>
        <authorList>
            <person name="Swingley W.D."/>
            <person name="Sadekar S."/>
            <person name="Mastrian S.D."/>
            <person name="Matthies H.J."/>
            <person name="Hao J."/>
            <person name="Ramos H."/>
            <person name="Acharya C.R."/>
            <person name="Conrad A.L."/>
            <person name="Taylor H.L."/>
            <person name="Dejesa L.C."/>
            <person name="Shah M.K."/>
            <person name="O'huallachain M.E."/>
            <person name="Lince M.T."/>
            <person name="Blankenship R.E."/>
            <person name="Beatty J.T."/>
            <person name="Touchman J.W."/>
        </authorList>
    </citation>
    <scope>NUCLEOTIDE SEQUENCE [LARGE SCALE GENOMIC DNA]</scope>
    <source>
        <strain evidence="4">ATCC 33942 / OCh 114</strain>
    </source>
</reference>
<dbReference type="EMBL" id="CP000362">
    <property type="protein sequence ID" value="ABG30025.1"/>
    <property type="molecule type" value="Genomic_DNA"/>
</dbReference>
<proteinExistence type="predicted"/>
<protein>
    <submittedName>
        <fullName evidence="3">Uncharacterized protein</fullName>
    </submittedName>
</protein>
<gene>
    <name evidence="3" type="ordered locus">RD1_0301</name>
</gene>
<feature type="region of interest" description="Disordered" evidence="1">
    <location>
        <begin position="56"/>
        <end position="78"/>
    </location>
</feature>
<dbReference type="STRING" id="375451.RD1_0301"/>
<name>Q16DB8_ROSDO</name>
<keyword evidence="2" id="KW-1133">Transmembrane helix</keyword>
<dbReference type="OrthoDB" id="7876829at2"/>
<feature type="transmembrane region" description="Helical" evidence="2">
    <location>
        <begin position="30"/>
        <end position="47"/>
    </location>
</feature>
<organism evidence="3 4">
    <name type="scientific">Roseobacter denitrificans (strain ATCC 33942 / OCh 114)</name>
    <name type="common">Erythrobacter sp. (strain OCh 114)</name>
    <name type="synonym">Roseobacter denitrificans</name>
    <dbReference type="NCBI Taxonomy" id="375451"/>
    <lineage>
        <taxon>Bacteria</taxon>
        <taxon>Pseudomonadati</taxon>
        <taxon>Pseudomonadota</taxon>
        <taxon>Alphaproteobacteria</taxon>
        <taxon>Rhodobacterales</taxon>
        <taxon>Roseobacteraceae</taxon>
        <taxon>Roseobacter</taxon>
    </lineage>
</organism>
<evidence type="ECO:0000313" key="4">
    <source>
        <dbReference type="Proteomes" id="UP000007029"/>
    </source>
</evidence>
<dbReference type="RefSeq" id="WP_011566647.1">
    <property type="nucleotide sequence ID" value="NC_008209.1"/>
</dbReference>
<accession>Q16DB8</accession>
<evidence type="ECO:0000256" key="1">
    <source>
        <dbReference type="SAM" id="MobiDB-lite"/>
    </source>
</evidence>